<dbReference type="SMART" id="SM00595">
    <property type="entry name" value="MADF"/>
    <property type="match status" value="1"/>
</dbReference>
<dbReference type="GeneID" id="118274533"/>
<name>A0A9R0EPU2_SPOFR</name>
<dbReference type="PANTHER" id="PTHR21505:SF12">
    <property type="entry name" value="MADF DOMAIN-CONTAINING PROTEIN-RELATED"/>
    <property type="match status" value="1"/>
</dbReference>
<dbReference type="PANTHER" id="PTHR21505">
    <property type="entry name" value="MADF DOMAIN-CONTAINING PROTEIN-RELATED"/>
    <property type="match status" value="1"/>
</dbReference>
<organism evidence="2 3">
    <name type="scientific">Spodoptera frugiperda</name>
    <name type="common">Fall armyworm</name>
    <dbReference type="NCBI Taxonomy" id="7108"/>
    <lineage>
        <taxon>Eukaryota</taxon>
        <taxon>Metazoa</taxon>
        <taxon>Ecdysozoa</taxon>
        <taxon>Arthropoda</taxon>
        <taxon>Hexapoda</taxon>
        <taxon>Insecta</taxon>
        <taxon>Pterygota</taxon>
        <taxon>Neoptera</taxon>
        <taxon>Endopterygota</taxon>
        <taxon>Lepidoptera</taxon>
        <taxon>Glossata</taxon>
        <taxon>Ditrysia</taxon>
        <taxon>Noctuoidea</taxon>
        <taxon>Noctuidae</taxon>
        <taxon>Amphipyrinae</taxon>
        <taxon>Spodoptera</taxon>
    </lineage>
</organism>
<dbReference type="Proteomes" id="UP000829999">
    <property type="component" value="Chromosome 25"/>
</dbReference>
<dbReference type="Pfam" id="PF10545">
    <property type="entry name" value="MADF_DNA_bdg"/>
    <property type="match status" value="1"/>
</dbReference>
<evidence type="ECO:0000313" key="2">
    <source>
        <dbReference type="Proteomes" id="UP000829999"/>
    </source>
</evidence>
<dbReference type="RefSeq" id="XP_035448012.1">
    <property type="nucleotide sequence ID" value="XM_035592119.2"/>
</dbReference>
<accession>A0A9R0EPU2</accession>
<protein>
    <submittedName>
        <fullName evidence="3">Uncharacterized protein LOC118274533</fullName>
    </submittedName>
</protein>
<dbReference type="AlphaFoldDB" id="A0A9R0EPU2"/>
<dbReference type="OrthoDB" id="8195247at2759"/>
<reference evidence="3" key="1">
    <citation type="submission" date="2025-08" db="UniProtKB">
        <authorList>
            <consortium name="RefSeq"/>
        </authorList>
    </citation>
    <scope>IDENTIFICATION</scope>
    <source>
        <tissue evidence="3">Whole larval tissue</tissue>
    </source>
</reference>
<keyword evidence="2" id="KW-1185">Reference proteome</keyword>
<feature type="domain" description="MADF" evidence="1">
    <location>
        <begin position="22"/>
        <end position="117"/>
    </location>
</feature>
<evidence type="ECO:0000259" key="1">
    <source>
        <dbReference type="PROSITE" id="PS51029"/>
    </source>
</evidence>
<dbReference type="InterPro" id="IPR006578">
    <property type="entry name" value="MADF-dom"/>
</dbReference>
<proteinExistence type="predicted"/>
<dbReference type="PROSITE" id="PS51029">
    <property type="entry name" value="MADF"/>
    <property type="match status" value="1"/>
</dbReference>
<gene>
    <name evidence="3" type="primary">LOC118274533</name>
</gene>
<sequence>MPGKKGIYKYEKLYTNIKVIKKGIKKYKAHRFLWDTTHPKYYCQKWRLAAWEEVMNVWRKYYKKITLKYVKNRISHMRSNYTRQRKKVESQWLLHGIRYKPKLWYYDLMSFVGDPFNTSHADDIDEVKFAQKLEEKQNKIFTRRRVVAAASKGSVAKGRELRGVNLQHTCCIHDGYTIEQCERMKRMTPQTFSPLGSYTTLLRPEIKQERTVLFLRTTVNENDNNQFHKLLSSYVIENEEVTELPRSIFDFSFDKKELENIVNGLSPISFE</sequence>
<evidence type="ECO:0000313" key="3">
    <source>
        <dbReference type="RefSeq" id="XP_035448012.1"/>
    </source>
</evidence>